<accession>A0AA85J7T1</accession>
<organism evidence="8 9">
    <name type="scientific">Trichobilharzia regenti</name>
    <name type="common">Nasal bird schistosome</name>
    <dbReference type="NCBI Taxonomy" id="157069"/>
    <lineage>
        <taxon>Eukaryota</taxon>
        <taxon>Metazoa</taxon>
        <taxon>Spiralia</taxon>
        <taxon>Lophotrochozoa</taxon>
        <taxon>Platyhelminthes</taxon>
        <taxon>Trematoda</taxon>
        <taxon>Digenea</taxon>
        <taxon>Strigeidida</taxon>
        <taxon>Schistosomatoidea</taxon>
        <taxon>Schistosomatidae</taxon>
        <taxon>Trichobilharzia</taxon>
    </lineage>
</organism>
<dbReference type="PANTHER" id="PTHR10715:SF0">
    <property type="entry name" value="LARGE RIBOSOMAL SUBUNIT PROTEIN EL6"/>
    <property type="match status" value="1"/>
</dbReference>
<feature type="compositionally biased region" description="Basic residues" evidence="7">
    <location>
        <begin position="441"/>
        <end position="451"/>
    </location>
</feature>
<feature type="region of interest" description="Disordered" evidence="7">
    <location>
        <begin position="162"/>
        <end position="197"/>
    </location>
</feature>
<sequence length="654" mass="73182">MISLPDRSTTPQSSEEVKLQELNFSNYQTSLQVPILKKPSNQITDNISMDEVKLYPMDTTMSDAAAGEDLQSDISPMLQKSIKPTTEAGLKTTSSIEKLSDEIQASSYAATTVITETNEPKASKKSTKPTKSSIQNSVPTKIQGELGDAVNQLLQLHDPELLNTQTTNQPSLLKKSSNKKPKKSLQPTDNSEMKIDQSNAVVNSTVPAFLQNSIDLSSVTAANGDQLPVSSLVDDDIEMKESSTIIPLSTSSLNNSSKPSSKDVSIPGKSKKAKKKNNNSKTPLNTDSKNSMSTESTLLYSSEKAEKSSLSSRQVVKNNSNNVQIPDSGNSTTSKKVSKTPIHPSPEQHISVSKMKVSPPRPKDKKLQLKKQKSKKSKLDNVLHQMNSLNDKTGGKLKKSDGVDDTTTTTNINDKESQENTRKRRFPRSYATQVDPSSIRSARRAAKRRKTDKPAEEKHDDSSEKPDQKKRKRTIKRRRNQIMKKWCIRSSLRESGVIVILLAGRHRGKRVVCLGRHKSSGLLLVTGPYRYNGCPLRRVHPNYVIATKTKIDLSNLSLPNRIHQKEYFARSTSPISRKSRKVNNQKRLEDILEHGVESQKPVYKPSEEKKSDQRFIDEEVRKAIKSHSDSQMLIRYLRSLFSISKHDRPHEMFF</sequence>
<dbReference type="Proteomes" id="UP000050795">
    <property type="component" value="Unassembled WGS sequence"/>
</dbReference>
<dbReference type="GO" id="GO:0022625">
    <property type="term" value="C:cytosolic large ribosomal subunit"/>
    <property type="evidence" value="ECO:0007669"/>
    <property type="project" value="TreeGrafter"/>
</dbReference>
<feature type="compositionally biased region" description="Basic residues" evidence="7">
    <location>
        <begin position="468"/>
        <end position="478"/>
    </location>
</feature>
<feature type="compositionally biased region" description="Low complexity" evidence="7">
    <location>
        <begin position="298"/>
        <end position="312"/>
    </location>
</feature>
<dbReference type="GO" id="GO:0002181">
    <property type="term" value="P:cytoplasmic translation"/>
    <property type="evidence" value="ECO:0007669"/>
    <property type="project" value="TreeGrafter"/>
</dbReference>
<feature type="compositionally biased region" description="Basic and acidic residues" evidence="7">
    <location>
        <begin position="452"/>
        <end position="467"/>
    </location>
</feature>
<proteinExistence type="inferred from homology"/>
<keyword evidence="2" id="KW-0689">Ribosomal protein</keyword>
<evidence type="ECO:0000256" key="2">
    <source>
        <dbReference type="ARBA" id="ARBA00022980"/>
    </source>
</evidence>
<dbReference type="InterPro" id="IPR008991">
    <property type="entry name" value="Translation_prot_SH3-like_sf"/>
</dbReference>
<keyword evidence="8" id="KW-1185">Reference proteome</keyword>
<dbReference type="GO" id="GO:0003735">
    <property type="term" value="F:structural constituent of ribosome"/>
    <property type="evidence" value="ECO:0007669"/>
    <property type="project" value="InterPro"/>
</dbReference>
<reference evidence="8" key="1">
    <citation type="submission" date="2022-06" db="EMBL/GenBank/DDBJ databases">
        <authorList>
            <person name="Berger JAMES D."/>
            <person name="Berger JAMES D."/>
        </authorList>
    </citation>
    <scope>NUCLEOTIDE SEQUENCE [LARGE SCALE GENOMIC DNA]</scope>
</reference>
<protein>
    <recommendedName>
        <fullName evidence="4">Large ribosomal subunit protein eL6</fullName>
    </recommendedName>
    <alternativeName>
        <fullName evidence="5">60S ribosomal protein L6</fullName>
    </alternativeName>
</protein>
<feature type="region of interest" description="Disordered" evidence="7">
    <location>
        <begin position="117"/>
        <end position="138"/>
    </location>
</feature>
<evidence type="ECO:0000256" key="5">
    <source>
        <dbReference type="ARBA" id="ARBA00035351"/>
    </source>
</evidence>
<dbReference type="InterPro" id="IPR014722">
    <property type="entry name" value="Rib_uL2_dom2"/>
</dbReference>
<evidence type="ECO:0000256" key="1">
    <source>
        <dbReference type="ARBA" id="ARBA00010592"/>
    </source>
</evidence>
<name>A0AA85J7T1_TRIRE</name>
<dbReference type="InterPro" id="IPR000915">
    <property type="entry name" value="60S_ribosomal_eL6"/>
</dbReference>
<evidence type="ECO:0000313" key="9">
    <source>
        <dbReference type="WBParaSite" id="TREG1_130200.1"/>
    </source>
</evidence>
<feature type="compositionally biased region" description="Polar residues" evidence="7">
    <location>
        <begin position="313"/>
        <end position="335"/>
    </location>
</feature>
<keyword evidence="3" id="KW-0687">Ribonucleoprotein</keyword>
<dbReference type="CDD" id="cd13156">
    <property type="entry name" value="KOW_RPL6"/>
    <property type="match status" value="1"/>
</dbReference>
<reference evidence="9" key="2">
    <citation type="submission" date="2023-11" db="UniProtKB">
        <authorList>
            <consortium name="WormBaseParasite"/>
        </authorList>
    </citation>
    <scope>IDENTIFICATION</scope>
</reference>
<feature type="compositionally biased region" description="Low complexity" evidence="7">
    <location>
        <begin position="248"/>
        <end position="259"/>
    </location>
</feature>
<dbReference type="Pfam" id="PF01159">
    <property type="entry name" value="Ribosomal_L6e"/>
    <property type="match status" value="1"/>
</dbReference>
<dbReference type="WBParaSite" id="TREG1_130200.1">
    <property type="protein sequence ID" value="TREG1_130200.1"/>
    <property type="gene ID" value="TREG1_130200"/>
</dbReference>
<dbReference type="PANTHER" id="PTHR10715">
    <property type="entry name" value="60S RIBOSOMAL PROTEIN L6"/>
    <property type="match status" value="1"/>
</dbReference>
<comment type="similarity">
    <text evidence="1">Belongs to the eukaryotic ribosomal protein eL6 family.</text>
</comment>
<feature type="compositionally biased region" description="Polar residues" evidence="7">
    <location>
        <begin position="282"/>
        <end position="297"/>
    </location>
</feature>
<comment type="subunit">
    <text evidence="6">Component of the large ribosomal subunit. May bind IPO9 with low affinity.</text>
</comment>
<feature type="region of interest" description="Disordered" evidence="7">
    <location>
        <begin position="248"/>
        <end position="478"/>
    </location>
</feature>
<dbReference type="GO" id="GO:0003723">
    <property type="term" value="F:RNA binding"/>
    <property type="evidence" value="ECO:0007669"/>
    <property type="project" value="TreeGrafter"/>
</dbReference>
<evidence type="ECO:0000256" key="7">
    <source>
        <dbReference type="SAM" id="MobiDB-lite"/>
    </source>
</evidence>
<evidence type="ECO:0000256" key="3">
    <source>
        <dbReference type="ARBA" id="ARBA00023274"/>
    </source>
</evidence>
<dbReference type="AlphaFoldDB" id="A0AA85J7T1"/>
<dbReference type="InterPro" id="IPR041997">
    <property type="entry name" value="Ribosomal_eL6_KOW"/>
</dbReference>
<dbReference type="SUPFAM" id="SSF50104">
    <property type="entry name" value="Translation proteins SH3-like domain"/>
    <property type="match status" value="1"/>
</dbReference>
<dbReference type="GO" id="GO:0000027">
    <property type="term" value="P:ribosomal large subunit assembly"/>
    <property type="evidence" value="ECO:0007669"/>
    <property type="project" value="TreeGrafter"/>
</dbReference>
<evidence type="ECO:0000313" key="8">
    <source>
        <dbReference type="Proteomes" id="UP000050795"/>
    </source>
</evidence>
<evidence type="ECO:0000256" key="6">
    <source>
        <dbReference type="ARBA" id="ARBA00046388"/>
    </source>
</evidence>
<feature type="compositionally biased region" description="Basic residues" evidence="7">
    <location>
        <begin position="269"/>
        <end position="278"/>
    </location>
</feature>
<evidence type="ECO:0000256" key="4">
    <source>
        <dbReference type="ARBA" id="ARBA00035233"/>
    </source>
</evidence>
<dbReference type="Gene3D" id="2.30.30.30">
    <property type="match status" value="1"/>
</dbReference>